<dbReference type="PANTHER" id="PTHR37422">
    <property type="entry name" value="TEICHURONIC ACID BIOSYNTHESIS PROTEIN TUAE"/>
    <property type="match status" value="1"/>
</dbReference>
<evidence type="ECO:0000256" key="6">
    <source>
        <dbReference type="SAM" id="Phobius"/>
    </source>
</evidence>
<organism evidence="8 9">
    <name type="scientific">Aquariibacter albus</name>
    <dbReference type="NCBI Taxonomy" id="2759899"/>
    <lineage>
        <taxon>Bacteria</taxon>
        <taxon>Pseudomonadati</taxon>
        <taxon>Pseudomonadota</taxon>
        <taxon>Betaproteobacteria</taxon>
        <taxon>Burkholderiales</taxon>
        <taxon>Sphaerotilaceae</taxon>
        <taxon>Aquariibacter</taxon>
    </lineage>
</organism>
<keyword evidence="9" id="KW-1185">Reference proteome</keyword>
<name>A0A839HTI6_9BURK</name>
<dbReference type="GO" id="GO:0016874">
    <property type="term" value="F:ligase activity"/>
    <property type="evidence" value="ECO:0007669"/>
    <property type="project" value="UniProtKB-KW"/>
</dbReference>
<evidence type="ECO:0000259" key="7">
    <source>
        <dbReference type="Pfam" id="PF04932"/>
    </source>
</evidence>
<keyword evidence="4 6" id="KW-0472">Membrane</keyword>
<dbReference type="InterPro" id="IPR007016">
    <property type="entry name" value="O-antigen_ligase-rel_domated"/>
</dbReference>
<feature type="compositionally biased region" description="Pro residues" evidence="5">
    <location>
        <begin position="583"/>
        <end position="596"/>
    </location>
</feature>
<comment type="subcellular location">
    <subcellularLocation>
        <location evidence="1">Membrane</location>
        <topology evidence="1">Multi-pass membrane protein</topology>
    </subcellularLocation>
</comment>
<evidence type="ECO:0000256" key="3">
    <source>
        <dbReference type="ARBA" id="ARBA00022989"/>
    </source>
</evidence>
<comment type="caution">
    <text evidence="8">The sequence shown here is derived from an EMBL/GenBank/DDBJ whole genome shotgun (WGS) entry which is preliminary data.</text>
</comment>
<feature type="transmembrane region" description="Helical" evidence="6">
    <location>
        <begin position="94"/>
        <end position="115"/>
    </location>
</feature>
<dbReference type="Proteomes" id="UP000586093">
    <property type="component" value="Unassembled WGS sequence"/>
</dbReference>
<protein>
    <submittedName>
        <fullName evidence="8">O-antigen ligase family protein</fullName>
    </submittedName>
</protein>
<evidence type="ECO:0000256" key="5">
    <source>
        <dbReference type="SAM" id="MobiDB-lite"/>
    </source>
</evidence>
<dbReference type="PANTHER" id="PTHR37422:SF21">
    <property type="entry name" value="EXOQ-LIKE PROTEIN"/>
    <property type="match status" value="1"/>
</dbReference>
<evidence type="ECO:0000313" key="8">
    <source>
        <dbReference type="EMBL" id="MBB1162890.1"/>
    </source>
</evidence>
<dbReference type="InterPro" id="IPR051533">
    <property type="entry name" value="WaaL-like"/>
</dbReference>
<evidence type="ECO:0000256" key="1">
    <source>
        <dbReference type="ARBA" id="ARBA00004141"/>
    </source>
</evidence>
<feature type="domain" description="O-antigen ligase-related" evidence="7">
    <location>
        <begin position="203"/>
        <end position="339"/>
    </location>
</feature>
<feature type="region of interest" description="Disordered" evidence="5">
    <location>
        <begin position="552"/>
        <end position="609"/>
    </location>
</feature>
<evidence type="ECO:0000256" key="4">
    <source>
        <dbReference type="ARBA" id="ARBA00023136"/>
    </source>
</evidence>
<keyword evidence="2 6" id="KW-0812">Transmembrane</keyword>
<accession>A0A839HTI6</accession>
<keyword evidence="3 6" id="KW-1133">Transmembrane helix</keyword>
<feature type="transmembrane region" description="Helical" evidence="6">
    <location>
        <begin position="65"/>
        <end position="87"/>
    </location>
</feature>
<feature type="transmembrane region" description="Helical" evidence="6">
    <location>
        <begin position="172"/>
        <end position="191"/>
    </location>
</feature>
<feature type="transmembrane region" description="Helical" evidence="6">
    <location>
        <begin position="121"/>
        <end position="144"/>
    </location>
</feature>
<feature type="transmembrane region" description="Helical" evidence="6">
    <location>
        <begin position="242"/>
        <end position="259"/>
    </location>
</feature>
<reference evidence="8 9" key="1">
    <citation type="submission" date="2020-08" db="EMBL/GenBank/DDBJ databases">
        <title>Aquariorum lacteus gen. nov., sp. nov., a new member of the family Comamonadaceae, isolated from freshwater aquarium.</title>
        <authorList>
            <person name="Chun S.-J."/>
        </authorList>
    </citation>
    <scope>NUCLEOTIDE SEQUENCE [LARGE SCALE GENOMIC DNA]</scope>
    <source>
        <strain evidence="8 9">SJAQ100</strain>
    </source>
</reference>
<keyword evidence="8" id="KW-0436">Ligase</keyword>
<dbReference type="AlphaFoldDB" id="A0A839HTI6"/>
<dbReference type="GO" id="GO:0016020">
    <property type="term" value="C:membrane"/>
    <property type="evidence" value="ECO:0007669"/>
    <property type="project" value="UniProtKB-SubCell"/>
</dbReference>
<dbReference type="EMBL" id="JACIVI010000005">
    <property type="protein sequence ID" value="MBB1162890.1"/>
    <property type="molecule type" value="Genomic_DNA"/>
</dbReference>
<evidence type="ECO:0000256" key="2">
    <source>
        <dbReference type="ARBA" id="ARBA00022692"/>
    </source>
</evidence>
<feature type="transmembrane region" description="Helical" evidence="6">
    <location>
        <begin position="331"/>
        <end position="348"/>
    </location>
</feature>
<sequence length="609" mass="62540">MRSLFAWRAAGPARLALALAVAGPLLLNHAPLPQTGFAKDLLGLLAWGLVLACGPASGPAGAWPAGWRSLVAVPLLLVGMAWTSLFATGGLPGLALADSVALLAAVAVLLGLRAARAQDEAATATVFYGAWAGAALLNAAVALLELTAPQALGLAGPPAGARAVGWVRQSNVLALLMVQGVIALAALRSMGRLPPRGLLPAGLLLMAGLAASGSRTGLLASGLLLLWGLFDGRLPRRLRLDLVLLPLALCLFWALRLAVAEPGQAAGVRADLGSPRWTLWQDAWALVRAQPLWGVGWNNFNFAWTLSPGLPAGGHAFTHAHNLPLHLAVELGLPLAAVVLLLLVHAAWRGLRAGALPPGPAQPGPSAAAPTAAGLLILSTALHSLSEFPLWQGHLLWLHAACWALAGPSAGPSHGAGRATGRFGGLRGVGLLLMLSAVWGGVAQQPTIQLFDPAAGPLERRLAAARAGSLSPEWGERLAATLAPAGQRSLQPFEAGAARRQLDGRLLLAWALAEAEQGRADRARLLAARLRRLGGPAAAALARRCDAPPRQVAAAEASGQGDPLRPALCGPPPASADWRELLPPGPGRSGPEPPPDGWARAGDKARSRP</sequence>
<gene>
    <name evidence="8" type="ORF">H4F90_12975</name>
</gene>
<dbReference type="Pfam" id="PF04932">
    <property type="entry name" value="Wzy_C"/>
    <property type="match status" value="1"/>
</dbReference>
<dbReference type="RefSeq" id="WP_182665273.1">
    <property type="nucleotide sequence ID" value="NZ_JACIVI010000005.1"/>
</dbReference>
<feature type="transmembrane region" description="Helical" evidence="6">
    <location>
        <begin position="203"/>
        <end position="230"/>
    </location>
</feature>
<proteinExistence type="predicted"/>
<evidence type="ECO:0000313" key="9">
    <source>
        <dbReference type="Proteomes" id="UP000586093"/>
    </source>
</evidence>